<keyword evidence="3" id="KW-0964">Secreted</keyword>
<evidence type="ECO:0000256" key="5">
    <source>
        <dbReference type="ARBA" id="ARBA00035650"/>
    </source>
</evidence>
<evidence type="ECO:0000256" key="4">
    <source>
        <dbReference type="ARBA" id="ARBA00023026"/>
    </source>
</evidence>
<evidence type="ECO:0000256" key="2">
    <source>
        <dbReference type="ARBA" id="ARBA00020604"/>
    </source>
</evidence>
<dbReference type="Pfam" id="PF09599">
    <property type="entry name" value="IpaC_SipC"/>
    <property type="match status" value="1"/>
</dbReference>
<dbReference type="Proteomes" id="UP001082899">
    <property type="component" value="Unassembled WGS sequence"/>
</dbReference>
<feature type="region of interest" description="Disordered" evidence="6">
    <location>
        <begin position="267"/>
        <end position="291"/>
    </location>
</feature>
<accession>A0ABT3ZLK9</accession>
<evidence type="ECO:0000256" key="6">
    <source>
        <dbReference type="SAM" id="MobiDB-lite"/>
    </source>
</evidence>
<dbReference type="EMBL" id="JAPMXC010000001">
    <property type="protein sequence ID" value="MCY0387227.1"/>
    <property type="molecule type" value="Genomic_DNA"/>
</dbReference>
<comment type="similarity">
    <text evidence="5">Belongs to the SctB/SipC family.</text>
</comment>
<evidence type="ECO:0000313" key="8">
    <source>
        <dbReference type="Proteomes" id="UP001082899"/>
    </source>
</evidence>
<keyword evidence="4" id="KW-0843">Virulence</keyword>
<organism evidence="7 8">
    <name type="scientific">Robbsia betulipollinis</name>
    <dbReference type="NCBI Taxonomy" id="2981849"/>
    <lineage>
        <taxon>Bacteria</taxon>
        <taxon>Pseudomonadati</taxon>
        <taxon>Pseudomonadota</taxon>
        <taxon>Betaproteobacteria</taxon>
        <taxon>Burkholderiales</taxon>
        <taxon>Burkholderiaceae</taxon>
        <taxon>Robbsia</taxon>
    </lineage>
</organism>
<feature type="region of interest" description="Disordered" evidence="6">
    <location>
        <begin position="339"/>
        <end position="361"/>
    </location>
</feature>
<feature type="compositionally biased region" description="Basic and acidic residues" evidence="6">
    <location>
        <begin position="347"/>
        <end position="359"/>
    </location>
</feature>
<keyword evidence="8" id="KW-1185">Reference proteome</keyword>
<evidence type="ECO:0000313" key="7">
    <source>
        <dbReference type="EMBL" id="MCY0387227.1"/>
    </source>
</evidence>
<dbReference type="PRINTS" id="PR01608">
    <property type="entry name" value="BACINVASINC"/>
</dbReference>
<reference evidence="7" key="1">
    <citation type="submission" date="2022-11" db="EMBL/GenBank/DDBJ databases">
        <title>Robbsia betulipollinis sp. nov., isolated from pollen of birch (Betula pendula).</title>
        <authorList>
            <person name="Shi H."/>
            <person name="Ambika Manirajan B."/>
            <person name="Ratering S."/>
            <person name="Geissler-Plaum R."/>
            <person name="Schnell S."/>
        </authorList>
    </citation>
    <scope>NUCLEOTIDE SEQUENCE</scope>
    <source>
        <strain evidence="7">Bb-Pol-6</strain>
    </source>
</reference>
<comment type="caution">
    <text evidence="7">The sequence shown here is derived from an EMBL/GenBank/DDBJ whole genome shotgun (WGS) entry which is preliminary data.</text>
</comment>
<sequence length="392" mass="41179">MNIASEVAGRLELYRLGSEHAADAARAGSTPSTQAGAAVSSRNAVGASDVAVDTPVRDAAATFGSPRLLAPSAGAAQRIAPSEIAALALPLAQGSDALGNAFVDVLTRSAGDAGHAGGSESEPSSGFLMDDARIDILLMMSTEWQKAQMADRKLQSEMTTVATKAAMEQSNSQIAAGNDAFATAVSSSALNVGMQVMSTTIRVRALNKEHASLKVNTQNGQDAHGRENIINRAVRSAEAVRPSEIDTVTVGSGANKRTLRLEEDRVRAPARDAARMSEPAMSSAARSANVSTHHALNQRAWGRDYAKADLWHTGADVSAKMVDGVGQMEQSKEHARQTVQQNQQEVARSDASLHEESARQSRAIAQEMHNISNQLINNIGSVAAQIAGNLRV</sequence>
<protein>
    <recommendedName>
        <fullName evidence="2">Effector protein BipC</fullName>
    </recommendedName>
</protein>
<evidence type="ECO:0000256" key="3">
    <source>
        <dbReference type="ARBA" id="ARBA00022525"/>
    </source>
</evidence>
<proteinExistence type="inferred from homology"/>
<comment type="subcellular location">
    <subcellularLocation>
        <location evidence="1">Secreted</location>
    </subcellularLocation>
</comment>
<dbReference type="InterPro" id="IPR005427">
    <property type="entry name" value="BipC/SctB"/>
</dbReference>
<name>A0ABT3ZLK9_9BURK</name>
<gene>
    <name evidence="7" type="ORF">OVY01_08270</name>
</gene>
<evidence type="ECO:0000256" key="1">
    <source>
        <dbReference type="ARBA" id="ARBA00004613"/>
    </source>
</evidence>